<dbReference type="EMBL" id="PP511788">
    <property type="protein sequence ID" value="XCD07405.1"/>
    <property type="molecule type" value="Genomic_DNA"/>
</dbReference>
<evidence type="ECO:0000313" key="1">
    <source>
        <dbReference type="EMBL" id="XCD07405.1"/>
    </source>
</evidence>
<proteinExistence type="predicted"/>
<name>A0AAU8B6E3_9CAUD</name>
<reference evidence="1" key="1">
    <citation type="submission" date="2024-03" db="EMBL/GenBank/DDBJ databases">
        <title>Diverse circular DNA viruses in blood, oral, and fecal samples of captive lemurs.</title>
        <authorList>
            <person name="Paietta E.N."/>
            <person name="Kraberger S."/>
            <person name="Lund M.C."/>
            <person name="Custer J.M."/>
            <person name="Vargas K.M."/>
            <person name="Ehmke E.E."/>
            <person name="Yoder A.D."/>
            <person name="Varsani A."/>
        </authorList>
    </citation>
    <scope>NUCLEOTIDE SEQUENCE</scope>
    <source>
        <strain evidence="1">Duke_28FF_219</strain>
    </source>
</reference>
<sequence length="186" mass="20712">MSCWDMSAGRAGRVGPENKSDYFAVYIDGKPAELVPWEAPIECRHIDLATTDVVRLNDGFLPSMTELAAEQMRGEERPADAPEDTPDIEGWEIALDTPDFSAGGISAAEFAGAINTLSRIWAAVTAPIERMARALADAWEFQQAVKWAEVYNKPLASRYRHTKKKRTRKKCAKRILAQYREGVHGC</sequence>
<protein>
    <submittedName>
        <fullName evidence="1">Uncharacterized protein</fullName>
    </submittedName>
</protein>
<organism evidence="1">
    <name type="scientific">Dulem virus 34</name>
    <dbReference type="NCBI Taxonomy" id="3145752"/>
    <lineage>
        <taxon>Viruses</taxon>
        <taxon>Duplodnaviria</taxon>
        <taxon>Heunggongvirae</taxon>
        <taxon>Uroviricota</taxon>
        <taxon>Caudoviricetes</taxon>
    </lineage>
</organism>
<accession>A0AAU8B6E3</accession>